<dbReference type="SMART" id="SM00530">
    <property type="entry name" value="HTH_XRE"/>
    <property type="match status" value="1"/>
</dbReference>
<dbReference type="EMBL" id="JAATJD010000003">
    <property type="protein sequence ID" value="NJB75835.1"/>
    <property type="molecule type" value="Genomic_DNA"/>
</dbReference>
<protein>
    <submittedName>
        <fullName evidence="2">Transcriptional regulator with XRE-family HTH domain</fullName>
    </submittedName>
</protein>
<evidence type="ECO:0000313" key="3">
    <source>
        <dbReference type="Proteomes" id="UP000556869"/>
    </source>
</evidence>
<dbReference type="InterPro" id="IPR001387">
    <property type="entry name" value="Cro/C1-type_HTH"/>
</dbReference>
<gene>
    <name evidence="2" type="ORF">GGR96_002957</name>
</gene>
<evidence type="ECO:0000259" key="1">
    <source>
        <dbReference type="PROSITE" id="PS50943"/>
    </source>
</evidence>
<dbReference type="Pfam" id="PF01381">
    <property type="entry name" value="HTH_3"/>
    <property type="match status" value="1"/>
</dbReference>
<reference evidence="2 3" key="1">
    <citation type="submission" date="2020-03" db="EMBL/GenBank/DDBJ databases">
        <title>Genomic Encyclopedia of Type Strains, Phase IV (KMG-IV): sequencing the most valuable type-strain genomes for metagenomic binning, comparative biology and taxonomic classification.</title>
        <authorList>
            <person name="Goeker M."/>
        </authorList>
    </citation>
    <scope>NUCLEOTIDE SEQUENCE [LARGE SCALE GENOMIC DNA]</scope>
    <source>
        <strain evidence="2 3">DSM 18888</strain>
    </source>
</reference>
<name>A0ABX0X2I1_9PROT</name>
<comment type="caution">
    <text evidence="2">The sequence shown here is derived from an EMBL/GenBank/DDBJ whole genome shotgun (WGS) entry which is preliminary data.</text>
</comment>
<keyword evidence="3" id="KW-1185">Reference proteome</keyword>
<organism evidence="2 3">
    <name type="scientific">Thalassospira tepidiphila</name>
    <dbReference type="NCBI Taxonomy" id="393657"/>
    <lineage>
        <taxon>Bacteria</taxon>
        <taxon>Pseudomonadati</taxon>
        <taxon>Pseudomonadota</taxon>
        <taxon>Alphaproteobacteria</taxon>
        <taxon>Rhodospirillales</taxon>
        <taxon>Thalassospiraceae</taxon>
        <taxon>Thalassospira</taxon>
    </lineage>
</organism>
<evidence type="ECO:0000313" key="2">
    <source>
        <dbReference type="EMBL" id="NJB75835.1"/>
    </source>
</evidence>
<proteinExistence type="predicted"/>
<accession>A0ABX0X2I1</accession>
<sequence>MHITRMDQLGPEIRKARKALGLSQTDLALATGLSIKFLSQLETGKADNPGFANILDITRALGGQVTLDWSDMSSEPDPGQTDGGTA</sequence>
<dbReference type="InterPro" id="IPR010982">
    <property type="entry name" value="Lambda_DNA-bd_dom_sf"/>
</dbReference>
<dbReference type="SUPFAM" id="SSF47413">
    <property type="entry name" value="lambda repressor-like DNA-binding domains"/>
    <property type="match status" value="1"/>
</dbReference>
<dbReference type="Proteomes" id="UP000556869">
    <property type="component" value="Unassembled WGS sequence"/>
</dbReference>
<dbReference type="PROSITE" id="PS50943">
    <property type="entry name" value="HTH_CROC1"/>
    <property type="match status" value="1"/>
</dbReference>
<dbReference type="CDD" id="cd00093">
    <property type="entry name" value="HTH_XRE"/>
    <property type="match status" value="1"/>
</dbReference>
<feature type="domain" description="HTH cro/C1-type" evidence="1">
    <location>
        <begin position="13"/>
        <end position="70"/>
    </location>
</feature>
<dbReference type="Gene3D" id="1.10.260.40">
    <property type="entry name" value="lambda repressor-like DNA-binding domains"/>
    <property type="match status" value="1"/>
</dbReference>
<dbReference type="RefSeq" id="WP_209272232.1">
    <property type="nucleotide sequence ID" value="NZ_BAAAEQ010000003.1"/>
</dbReference>